<organism evidence="1 2">
    <name type="scientific">Mesorhizobium qingshengii</name>
    <dbReference type="NCBI Taxonomy" id="1165689"/>
    <lineage>
        <taxon>Bacteria</taxon>
        <taxon>Pseudomonadati</taxon>
        <taxon>Pseudomonadota</taxon>
        <taxon>Alphaproteobacteria</taxon>
        <taxon>Hyphomicrobiales</taxon>
        <taxon>Phyllobacteriaceae</taxon>
        <taxon>Mesorhizobium</taxon>
    </lineage>
</organism>
<comment type="caution">
    <text evidence="1">The sequence shown here is derived from an EMBL/GenBank/DDBJ whole genome shotgun (WGS) entry which is preliminary data.</text>
</comment>
<evidence type="ECO:0000313" key="2">
    <source>
        <dbReference type="Proteomes" id="UP001152178"/>
    </source>
</evidence>
<sequence length="40" mass="4535">MAACPLPFPRYSFGVSWRFDAVRTPTVMQARDLIVESFGD</sequence>
<protein>
    <submittedName>
        <fullName evidence="1">Uncharacterized protein</fullName>
    </submittedName>
</protein>
<dbReference type="RefSeq" id="WP_269904012.1">
    <property type="nucleotide sequence ID" value="NZ_JAPFQA010000001.1"/>
</dbReference>
<gene>
    <name evidence="1" type="ORF">OOJ09_04495</name>
</gene>
<evidence type="ECO:0000313" key="1">
    <source>
        <dbReference type="EMBL" id="MCZ8543425.1"/>
    </source>
</evidence>
<keyword evidence="2" id="KW-1185">Reference proteome</keyword>
<name>A0ABT4QPD1_9HYPH</name>
<dbReference type="EMBL" id="JAPFQA010000001">
    <property type="protein sequence ID" value="MCZ8543425.1"/>
    <property type="molecule type" value="Genomic_DNA"/>
</dbReference>
<proteinExistence type="predicted"/>
<reference evidence="1" key="1">
    <citation type="submission" date="2022-11" db="EMBL/GenBank/DDBJ databases">
        <authorList>
            <person name="Coimbra C."/>
        </authorList>
    </citation>
    <scope>NUCLEOTIDE SEQUENCE</scope>
    <source>
        <strain evidence="1">Jales19</strain>
    </source>
</reference>
<dbReference type="Proteomes" id="UP001152178">
    <property type="component" value="Unassembled WGS sequence"/>
</dbReference>
<accession>A0ABT4QPD1</accession>